<proteinExistence type="predicted"/>
<evidence type="ECO:0000313" key="3">
    <source>
        <dbReference type="Proteomes" id="UP000305067"/>
    </source>
</evidence>
<name>A0A5C3QC41_9AGAR</name>
<evidence type="ECO:0000256" key="1">
    <source>
        <dbReference type="SAM" id="MobiDB-lite"/>
    </source>
</evidence>
<keyword evidence="3" id="KW-1185">Reference proteome</keyword>
<evidence type="ECO:0000313" key="2">
    <source>
        <dbReference type="EMBL" id="TFK99624.1"/>
    </source>
</evidence>
<dbReference type="EMBL" id="ML178832">
    <property type="protein sequence ID" value="TFK99624.1"/>
    <property type="molecule type" value="Genomic_DNA"/>
</dbReference>
<dbReference type="Proteomes" id="UP000305067">
    <property type="component" value="Unassembled WGS sequence"/>
</dbReference>
<protein>
    <submittedName>
        <fullName evidence="2">Uncharacterized protein</fullName>
    </submittedName>
</protein>
<feature type="compositionally biased region" description="Basic and acidic residues" evidence="1">
    <location>
        <begin position="130"/>
        <end position="149"/>
    </location>
</feature>
<feature type="region of interest" description="Disordered" evidence="1">
    <location>
        <begin position="85"/>
        <end position="149"/>
    </location>
</feature>
<organism evidence="2 3">
    <name type="scientific">Pterulicium gracile</name>
    <dbReference type="NCBI Taxonomy" id="1884261"/>
    <lineage>
        <taxon>Eukaryota</taxon>
        <taxon>Fungi</taxon>
        <taxon>Dikarya</taxon>
        <taxon>Basidiomycota</taxon>
        <taxon>Agaricomycotina</taxon>
        <taxon>Agaricomycetes</taxon>
        <taxon>Agaricomycetidae</taxon>
        <taxon>Agaricales</taxon>
        <taxon>Pleurotineae</taxon>
        <taxon>Pterulaceae</taxon>
        <taxon>Pterulicium</taxon>
    </lineage>
</organism>
<dbReference type="AlphaFoldDB" id="A0A5C3QC41"/>
<reference evidence="2 3" key="1">
    <citation type="journal article" date="2019" name="Nat. Ecol. Evol.">
        <title>Megaphylogeny resolves global patterns of mushroom evolution.</title>
        <authorList>
            <person name="Varga T."/>
            <person name="Krizsan K."/>
            <person name="Foldi C."/>
            <person name="Dima B."/>
            <person name="Sanchez-Garcia M."/>
            <person name="Sanchez-Ramirez S."/>
            <person name="Szollosi G.J."/>
            <person name="Szarkandi J.G."/>
            <person name="Papp V."/>
            <person name="Albert L."/>
            <person name="Andreopoulos W."/>
            <person name="Angelini C."/>
            <person name="Antonin V."/>
            <person name="Barry K.W."/>
            <person name="Bougher N.L."/>
            <person name="Buchanan P."/>
            <person name="Buyck B."/>
            <person name="Bense V."/>
            <person name="Catcheside P."/>
            <person name="Chovatia M."/>
            <person name="Cooper J."/>
            <person name="Damon W."/>
            <person name="Desjardin D."/>
            <person name="Finy P."/>
            <person name="Geml J."/>
            <person name="Haridas S."/>
            <person name="Hughes K."/>
            <person name="Justo A."/>
            <person name="Karasinski D."/>
            <person name="Kautmanova I."/>
            <person name="Kiss B."/>
            <person name="Kocsube S."/>
            <person name="Kotiranta H."/>
            <person name="LaButti K.M."/>
            <person name="Lechner B.E."/>
            <person name="Liimatainen K."/>
            <person name="Lipzen A."/>
            <person name="Lukacs Z."/>
            <person name="Mihaltcheva S."/>
            <person name="Morgado L.N."/>
            <person name="Niskanen T."/>
            <person name="Noordeloos M.E."/>
            <person name="Ohm R.A."/>
            <person name="Ortiz-Santana B."/>
            <person name="Ovrebo C."/>
            <person name="Racz N."/>
            <person name="Riley R."/>
            <person name="Savchenko A."/>
            <person name="Shiryaev A."/>
            <person name="Soop K."/>
            <person name="Spirin V."/>
            <person name="Szebenyi C."/>
            <person name="Tomsovsky M."/>
            <person name="Tulloss R.E."/>
            <person name="Uehling J."/>
            <person name="Grigoriev I.V."/>
            <person name="Vagvolgyi C."/>
            <person name="Papp T."/>
            <person name="Martin F.M."/>
            <person name="Miettinen O."/>
            <person name="Hibbett D.S."/>
            <person name="Nagy L.G."/>
        </authorList>
    </citation>
    <scope>NUCLEOTIDE SEQUENCE [LARGE SCALE GENOMIC DNA]</scope>
    <source>
        <strain evidence="2 3">CBS 309.79</strain>
    </source>
</reference>
<sequence>MYETIRVLKRQQELLNDALPQASTERCDLQDTIAHLRGFIADLNATVNGLTDSLAAQRSVTDDLRASLTEEKATVLALRRALEEQQSNLTPAPPLLTPAQPRNHQLPLSAAALPLTRDVHRSSGRATSPPRRDPRERAHLARNDRGARD</sequence>
<gene>
    <name evidence="2" type="ORF">BDV98DRAFT_605806</name>
</gene>
<dbReference type="SUPFAM" id="SSF90257">
    <property type="entry name" value="Myosin rod fragments"/>
    <property type="match status" value="1"/>
</dbReference>
<accession>A0A5C3QC41</accession>